<dbReference type="InterPro" id="IPR004770">
    <property type="entry name" value="Na/H_antiport_NhaC"/>
</dbReference>
<keyword evidence="5 9" id="KW-0812">Transmembrane</keyword>
<reference evidence="12" key="1">
    <citation type="submission" date="2016-04" db="EMBL/GenBank/DDBJ databases">
        <authorList>
            <person name="Tagini F."/>
        </authorList>
    </citation>
    <scope>NUCLEOTIDE SEQUENCE [LARGE SCALE GENOMIC DNA]</scope>
    <source>
        <strain evidence="12">CHUV0807</strain>
    </source>
</reference>
<feature type="transmembrane region" description="Helical" evidence="9">
    <location>
        <begin position="240"/>
        <end position="259"/>
    </location>
</feature>
<dbReference type="NCBIfam" id="TIGR00931">
    <property type="entry name" value="antiport_nhaC"/>
    <property type="match status" value="1"/>
</dbReference>
<feature type="transmembrane region" description="Helical" evidence="9">
    <location>
        <begin position="79"/>
        <end position="107"/>
    </location>
</feature>
<keyword evidence="3" id="KW-0050">Antiport</keyword>
<dbReference type="GO" id="GO:0015297">
    <property type="term" value="F:antiporter activity"/>
    <property type="evidence" value="ECO:0007669"/>
    <property type="project" value="UniProtKB-KW"/>
</dbReference>
<evidence type="ECO:0000313" key="12">
    <source>
        <dbReference type="Proteomes" id="UP000190837"/>
    </source>
</evidence>
<feature type="transmembrane region" description="Helical" evidence="9">
    <location>
        <begin position="12"/>
        <end position="34"/>
    </location>
</feature>
<keyword evidence="7 9" id="KW-0472">Membrane</keyword>
<dbReference type="PANTHER" id="PTHR33451">
    <property type="entry name" value="MALATE-2H(+)/NA(+)-LACTATE ANTIPORTER"/>
    <property type="match status" value="1"/>
</dbReference>
<dbReference type="PANTHER" id="PTHR33451:SF3">
    <property type="entry name" value="MALATE-2H(+)_NA(+)-LACTATE ANTIPORTER"/>
    <property type="match status" value="1"/>
</dbReference>
<evidence type="ECO:0000256" key="2">
    <source>
        <dbReference type="ARBA" id="ARBA00022448"/>
    </source>
</evidence>
<dbReference type="RefSeq" id="WP_079541211.1">
    <property type="nucleotide sequence ID" value="NZ_FKLO01000058.1"/>
</dbReference>
<comment type="subcellular location">
    <subcellularLocation>
        <location evidence="1">Cell membrane</location>
        <topology evidence="1">Multi-pass membrane protein</topology>
    </subcellularLocation>
</comment>
<dbReference type="Proteomes" id="UP000190837">
    <property type="component" value="Unassembled WGS sequence"/>
</dbReference>
<name>A0A1C3H5C0_9GAMM</name>
<proteinExistence type="inferred from homology"/>
<feature type="transmembrane region" description="Helical" evidence="9">
    <location>
        <begin position="316"/>
        <end position="336"/>
    </location>
</feature>
<evidence type="ECO:0000256" key="7">
    <source>
        <dbReference type="ARBA" id="ARBA00023136"/>
    </source>
</evidence>
<dbReference type="GO" id="GO:0005886">
    <property type="term" value="C:plasma membrane"/>
    <property type="evidence" value="ECO:0007669"/>
    <property type="project" value="UniProtKB-SubCell"/>
</dbReference>
<evidence type="ECO:0000313" key="11">
    <source>
        <dbReference type="EMBL" id="SAM67192.1"/>
    </source>
</evidence>
<evidence type="ECO:0000256" key="9">
    <source>
        <dbReference type="SAM" id="Phobius"/>
    </source>
</evidence>
<evidence type="ECO:0000256" key="8">
    <source>
        <dbReference type="ARBA" id="ARBA00038435"/>
    </source>
</evidence>
<dbReference type="InterPro" id="IPR052180">
    <property type="entry name" value="NhaC_Na-H+_Antiporter"/>
</dbReference>
<accession>A0A1C3H5C0</accession>
<protein>
    <submittedName>
        <fullName evidence="11">Na+/H+ antiporter NhaC</fullName>
    </submittedName>
</protein>
<dbReference type="AlphaFoldDB" id="A0A1C3H5C0"/>
<gene>
    <name evidence="11" type="ORF">CHUV0807_1720</name>
</gene>
<organism evidence="11 12">
    <name type="scientific">Cardiobacterium hominis</name>
    <dbReference type="NCBI Taxonomy" id="2718"/>
    <lineage>
        <taxon>Bacteria</taxon>
        <taxon>Pseudomonadati</taxon>
        <taxon>Pseudomonadota</taxon>
        <taxon>Gammaproteobacteria</taxon>
        <taxon>Cardiobacteriales</taxon>
        <taxon>Cardiobacteriaceae</taxon>
        <taxon>Cardiobacterium</taxon>
    </lineage>
</organism>
<evidence type="ECO:0000256" key="5">
    <source>
        <dbReference type="ARBA" id="ARBA00022692"/>
    </source>
</evidence>
<feature type="transmembrane region" description="Helical" evidence="9">
    <location>
        <begin position="40"/>
        <end position="58"/>
    </location>
</feature>
<feature type="transmembrane region" description="Helical" evidence="9">
    <location>
        <begin position="113"/>
        <end position="133"/>
    </location>
</feature>
<evidence type="ECO:0000256" key="3">
    <source>
        <dbReference type="ARBA" id="ARBA00022449"/>
    </source>
</evidence>
<evidence type="ECO:0000256" key="1">
    <source>
        <dbReference type="ARBA" id="ARBA00004651"/>
    </source>
</evidence>
<keyword evidence="6 9" id="KW-1133">Transmembrane helix</keyword>
<dbReference type="Pfam" id="PF03553">
    <property type="entry name" value="Na_H_antiporter"/>
    <property type="match status" value="1"/>
</dbReference>
<feature type="domain" description="Na+/H+ antiporter NhaC-like C-terminal" evidence="10">
    <location>
        <begin position="166"/>
        <end position="459"/>
    </location>
</feature>
<evidence type="ECO:0000256" key="4">
    <source>
        <dbReference type="ARBA" id="ARBA00022475"/>
    </source>
</evidence>
<sequence>MFSQCKNRESYPFWFEMAPLLLTVALLMVQFFVFKDYTPHVPLVIGICITGMFMALKGRKWAGMEQHMYRVMKVALPTTVIILCVGMMIAASIAAGTVQTVLVYGLSILKPTVFLPATCILTTVVSLATGTSWGTVGTVGLAMVGIGEALGVPMHWTVGAICSGSFFGDKMSPLSDTTNLSPAVAGTDIWSHIKAMLPNTIPAYAITIVVYALVSLHYGGDAGEGSLATRELFRQLMMEHFRIGWITLIPAAVVIFMGFRKYSVMGTLCTGIFLAVLLAVVYQGVKLSAVSDILMNGFKAHTGQEAMDKLLSKGGIMSMTWVITMMMLSLAFVGCLEAYGTFRAILAKLNVLIRSRFSLVATAASAVLIVGLVAGEIYTSLVLPGRLMKGKFAEMGYDRAILSRTLEDWGTLVSPLIPWNNGGAFVTATLGLSTFIYAPFALFCWLSPLIGLIYAALGWFTPKDPRGPQTLADEDMEEIADEVDDYMV</sequence>
<dbReference type="InterPro" id="IPR018461">
    <property type="entry name" value="Na/H_Antiport_NhaC-like_C"/>
</dbReference>
<evidence type="ECO:0000256" key="6">
    <source>
        <dbReference type="ARBA" id="ARBA00022989"/>
    </source>
</evidence>
<dbReference type="EMBL" id="FKLO01000058">
    <property type="protein sequence ID" value="SAM67192.1"/>
    <property type="molecule type" value="Genomic_DNA"/>
</dbReference>
<evidence type="ECO:0000259" key="10">
    <source>
        <dbReference type="Pfam" id="PF03553"/>
    </source>
</evidence>
<feature type="transmembrane region" description="Helical" evidence="9">
    <location>
        <begin position="357"/>
        <end position="378"/>
    </location>
</feature>
<feature type="transmembrane region" description="Helical" evidence="9">
    <location>
        <begin position="201"/>
        <end position="220"/>
    </location>
</feature>
<feature type="transmembrane region" description="Helical" evidence="9">
    <location>
        <begin position="435"/>
        <end position="457"/>
    </location>
</feature>
<keyword evidence="2" id="KW-0813">Transport</keyword>
<keyword evidence="4" id="KW-1003">Cell membrane</keyword>
<comment type="similarity">
    <text evidence="8">Belongs to the NhaC Na(+)/H(+) (TC 2.A.35) antiporter family.</text>
</comment>
<feature type="transmembrane region" description="Helical" evidence="9">
    <location>
        <begin position="266"/>
        <end position="285"/>
    </location>
</feature>